<keyword evidence="10" id="KW-1185">Reference proteome</keyword>
<dbReference type="PANTHER" id="PTHR47573">
    <property type="entry name" value="PROTEIN AF-9 HOMOLOG"/>
    <property type="match status" value="1"/>
</dbReference>
<reference evidence="9 10" key="1">
    <citation type="journal article" date="2020" name="bioRxiv">
        <title>Whole genome comparisons of ergot fungi reveals the divergence and evolution of species within the genus Claviceps are the result of varying mechanisms driving genome evolution and host range expansion.</title>
        <authorList>
            <person name="Wyka S.A."/>
            <person name="Mondo S.J."/>
            <person name="Liu M."/>
            <person name="Dettman J."/>
            <person name="Nalam V."/>
            <person name="Broders K.D."/>
        </authorList>
    </citation>
    <scope>NUCLEOTIDE SEQUENCE [LARGE SCALE GENOMIC DNA]</scope>
    <source>
        <strain evidence="9 10">CCC 1485</strain>
    </source>
</reference>
<gene>
    <name evidence="9" type="primary">YAF9</name>
    <name evidence="9" type="ORF">E4U60_002036</name>
</gene>
<feature type="coiled-coil region" evidence="6">
    <location>
        <begin position="233"/>
        <end position="274"/>
    </location>
</feature>
<keyword evidence="6" id="KW-0175">Coiled coil</keyword>
<dbReference type="InterPro" id="IPR038704">
    <property type="entry name" value="YEAST_sf"/>
</dbReference>
<dbReference type="AlphaFoldDB" id="A0A9P7MIS0"/>
<dbReference type="OrthoDB" id="16041at2759"/>
<dbReference type="Gene3D" id="2.60.40.1970">
    <property type="entry name" value="YEATS domain"/>
    <property type="match status" value="1"/>
</dbReference>
<evidence type="ECO:0000256" key="6">
    <source>
        <dbReference type="SAM" id="Coils"/>
    </source>
</evidence>
<dbReference type="PANTHER" id="PTHR47573:SF1">
    <property type="entry name" value="PROTEIN AF-9 HOMOLOG"/>
    <property type="match status" value="1"/>
</dbReference>
<organism evidence="9 10">
    <name type="scientific">Claviceps pazoutovae</name>
    <dbReference type="NCBI Taxonomy" id="1649127"/>
    <lineage>
        <taxon>Eukaryota</taxon>
        <taxon>Fungi</taxon>
        <taxon>Dikarya</taxon>
        <taxon>Ascomycota</taxon>
        <taxon>Pezizomycotina</taxon>
        <taxon>Sordariomycetes</taxon>
        <taxon>Hypocreomycetidae</taxon>
        <taxon>Hypocreales</taxon>
        <taxon>Clavicipitaceae</taxon>
        <taxon>Claviceps</taxon>
    </lineage>
</organism>
<evidence type="ECO:0000313" key="10">
    <source>
        <dbReference type="Proteomes" id="UP000706124"/>
    </source>
</evidence>
<evidence type="ECO:0000256" key="5">
    <source>
        <dbReference type="PROSITE-ProRule" id="PRU00376"/>
    </source>
</evidence>
<evidence type="ECO:0000256" key="4">
    <source>
        <dbReference type="ARBA" id="ARBA00023242"/>
    </source>
</evidence>
<comment type="subcellular location">
    <subcellularLocation>
        <location evidence="5">Nucleus</location>
    </subcellularLocation>
</comment>
<protein>
    <recommendedName>
        <fullName evidence="1">Protein AF-9 homolog</fullName>
    </recommendedName>
</protein>
<dbReference type="PROSITE" id="PS51037">
    <property type="entry name" value="YEATS"/>
    <property type="match status" value="1"/>
</dbReference>
<feature type="domain" description="YEATS" evidence="8">
    <location>
        <begin position="10"/>
        <end position="168"/>
    </location>
</feature>
<dbReference type="InterPro" id="IPR055129">
    <property type="entry name" value="YEATS_dom"/>
</dbReference>
<keyword evidence="4 5" id="KW-0539">Nucleus</keyword>
<sequence length="278" mass="31317">MAPANQLGKRVKLTQVRRPFIVGTTATPFSESNPKPPGTPDNHTHSWEVFVKGLEDTDITYWVRRVQFKLHESIPNYVRMIEGEPGKPFTVRETGWGEFDITIKLYYVNDSGEKPQTIYHYLRLHPFGRTEEEKQLMISNDGEVRSWSYEEQLFNEPYETFYQSLTSGAAPKGWKVPPGAGYGKGKGKGKGKGRMAPPLPAPDSGVVWERTAMIPNHNRPGQPFSRETEAAEVKRLKEAQEKTEDMCKRILSELKAKEEQLAKLKAENQAAAVAAKAG</sequence>
<evidence type="ECO:0000259" key="8">
    <source>
        <dbReference type="PROSITE" id="PS51037"/>
    </source>
</evidence>
<dbReference type="GO" id="GO:0006355">
    <property type="term" value="P:regulation of DNA-templated transcription"/>
    <property type="evidence" value="ECO:0007669"/>
    <property type="project" value="InterPro"/>
</dbReference>
<keyword evidence="3" id="KW-0804">Transcription</keyword>
<evidence type="ECO:0000256" key="1">
    <source>
        <dbReference type="ARBA" id="ARBA00022408"/>
    </source>
</evidence>
<name>A0A9P7MIS0_9HYPO</name>
<dbReference type="GO" id="GO:0000785">
    <property type="term" value="C:chromatin"/>
    <property type="evidence" value="ECO:0007669"/>
    <property type="project" value="UniProtKB-ARBA"/>
</dbReference>
<evidence type="ECO:0000256" key="7">
    <source>
        <dbReference type="SAM" id="MobiDB-lite"/>
    </source>
</evidence>
<dbReference type="InterPro" id="IPR005033">
    <property type="entry name" value="YEATS"/>
</dbReference>
<keyword evidence="2" id="KW-0805">Transcription regulation</keyword>
<comment type="caution">
    <text evidence="9">The sequence shown here is derived from an EMBL/GenBank/DDBJ whole genome shotgun (WGS) entry which is preliminary data.</text>
</comment>
<evidence type="ECO:0000313" key="9">
    <source>
        <dbReference type="EMBL" id="KAG5948359.1"/>
    </source>
</evidence>
<proteinExistence type="predicted"/>
<dbReference type="Pfam" id="PF03366">
    <property type="entry name" value="YEATS"/>
    <property type="match status" value="1"/>
</dbReference>
<dbReference type="GO" id="GO:0005634">
    <property type="term" value="C:nucleus"/>
    <property type="evidence" value="ECO:0007669"/>
    <property type="project" value="UniProtKB-SubCell"/>
</dbReference>
<evidence type="ECO:0000256" key="3">
    <source>
        <dbReference type="ARBA" id="ARBA00023163"/>
    </source>
</evidence>
<accession>A0A9P7MIS0</accession>
<dbReference type="CDD" id="cd16908">
    <property type="entry name" value="YEATS_Yaf9_like"/>
    <property type="match status" value="1"/>
</dbReference>
<dbReference type="Proteomes" id="UP000706124">
    <property type="component" value="Unassembled WGS sequence"/>
</dbReference>
<dbReference type="EMBL" id="SRPO01000019">
    <property type="protein sequence ID" value="KAG5948359.1"/>
    <property type="molecule type" value="Genomic_DNA"/>
</dbReference>
<feature type="region of interest" description="Disordered" evidence="7">
    <location>
        <begin position="184"/>
        <end position="204"/>
    </location>
</feature>
<evidence type="ECO:0000256" key="2">
    <source>
        <dbReference type="ARBA" id="ARBA00023015"/>
    </source>
</evidence>